<accession>A0A8D5JNM8</accession>
<proteinExistence type="inferred from homology"/>
<dbReference type="PANTHER" id="PTHR43240:SF5">
    <property type="entry name" value="1,4-DIHYDROXY-2-NAPHTHOYL-COA THIOESTERASE 1"/>
    <property type="match status" value="1"/>
</dbReference>
<dbReference type="CDD" id="cd03443">
    <property type="entry name" value="PaaI_thioesterase"/>
    <property type="match status" value="1"/>
</dbReference>
<dbReference type="GO" id="GO:0005829">
    <property type="term" value="C:cytosol"/>
    <property type="evidence" value="ECO:0007669"/>
    <property type="project" value="TreeGrafter"/>
</dbReference>
<evidence type="ECO:0000313" key="4">
    <source>
        <dbReference type="Proteomes" id="UP000826725"/>
    </source>
</evidence>
<evidence type="ECO:0000259" key="2">
    <source>
        <dbReference type="Pfam" id="PF03061"/>
    </source>
</evidence>
<reference evidence="3" key="1">
    <citation type="submission" date="2020-09" db="EMBL/GenBank/DDBJ databases">
        <title>Desulfogranum mesoprofundum gen. nov., sp. nov., a novel mesophilic, sulfate-reducing chemolithoautotroph isolated from a deep-sea hydrothermal vent chimney in the Suiyo Seamount.</title>
        <authorList>
            <person name="Hashimoto Y."/>
            <person name="Nakagawa S."/>
        </authorList>
    </citation>
    <scope>NUCLEOTIDE SEQUENCE</scope>
    <source>
        <strain evidence="3">KT2</strain>
    </source>
</reference>
<comment type="similarity">
    <text evidence="1">Belongs to the thioesterase PaaI family.</text>
</comment>
<keyword evidence="4" id="KW-1185">Reference proteome</keyword>
<dbReference type="Proteomes" id="UP000826725">
    <property type="component" value="Chromosome"/>
</dbReference>
<organism evidence="3 4">
    <name type="scientific">Desulfomarina profundi</name>
    <dbReference type="NCBI Taxonomy" id="2772557"/>
    <lineage>
        <taxon>Bacteria</taxon>
        <taxon>Pseudomonadati</taxon>
        <taxon>Thermodesulfobacteriota</taxon>
        <taxon>Desulfobulbia</taxon>
        <taxon>Desulfobulbales</taxon>
        <taxon>Desulfobulbaceae</taxon>
        <taxon>Desulfomarina</taxon>
    </lineage>
</organism>
<dbReference type="Pfam" id="PF03061">
    <property type="entry name" value="4HBT"/>
    <property type="match status" value="1"/>
</dbReference>
<evidence type="ECO:0000313" key="3">
    <source>
        <dbReference type="EMBL" id="BCL62842.1"/>
    </source>
</evidence>
<name>A0A8D5JNM8_9BACT</name>
<sequence>MKNNQSSSSMELSTGPHHVKLDSWLSCAPFEELLHMKIEQISNGKAVLSMPFFHHFSQGAGLLHGGALTGLADTAVAMACKSLLPPGTHFATLSLNSTFLAAVRQGRVTAHATVTREGERILRGEAVVMDEKKREVMRFNSLFKIARRQKSQTGQ</sequence>
<evidence type="ECO:0000256" key="1">
    <source>
        <dbReference type="ARBA" id="ARBA00008324"/>
    </source>
</evidence>
<protein>
    <submittedName>
        <fullName evidence="3">Acyl-CoA thioesterase</fullName>
    </submittedName>
</protein>
<dbReference type="EMBL" id="AP024086">
    <property type="protein sequence ID" value="BCL62842.1"/>
    <property type="molecule type" value="Genomic_DNA"/>
</dbReference>
<dbReference type="InterPro" id="IPR003736">
    <property type="entry name" value="PAAI_dom"/>
</dbReference>
<dbReference type="NCBIfam" id="TIGR00369">
    <property type="entry name" value="unchar_dom_1"/>
    <property type="match status" value="1"/>
</dbReference>
<dbReference type="RefSeq" id="WP_228855150.1">
    <property type="nucleotide sequence ID" value="NZ_AP024086.1"/>
</dbReference>
<dbReference type="PANTHER" id="PTHR43240">
    <property type="entry name" value="1,4-DIHYDROXY-2-NAPHTHOYL-COA THIOESTERASE 1"/>
    <property type="match status" value="1"/>
</dbReference>
<dbReference type="AlphaFoldDB" id="A0A8D5JNM8"/>
<gene>
    <name evidence="3" type="ORF">DGMP_35350</name>
</gene>
<dbReference type="KEGG" id="dbk:DGMP_35350"/>
<feature type="domain" description="Thioesterase" evidence="2">
    <location>
        <begin position="61"/>
        <end position="136"/>
    </location>
</feature>
<dbReference type="InterPro" id="IPR006683">
    <property type="entry name" value="Thioestr_dom"/>
</dbReference>
<dbReference type="GO" id="GO:0061522">
    <property type="term" value="F:1,4-dihydroxy-2-naphthoyl-CoA thioesterase activity"/>
    <property type="evidence" value="ECO:0007669"/>
    <property type="project" value="TreeGrafter"/>
</dbReference>